<evidence type="ECO:0008006" key="3">
    <source>
        <dbReference type="Google" id="ProtNLM"/>
    </source>
</evidence>
<dbReference type="PANTHER" id="PTHR36436">
    <property type="entry name" value="SLL5081 PROTEIN"/>
    <property type="match status" value="1"/>
</dbReference>
<dbReference type="Proteomes" id="UP000192132">
    <property type="component" value="Unassembled WGS sequence"/>
</dbReference>
<dbReference type="AlphaFoldDB" id="A0A1S8CS27"/>
<organism evidence="1 2">
    <name type="scientific">Alkanindiges hydrocarboniclasticus</name>
    <dbReference type="NCBI Taxonomy" id="1907941"/>
    <lineage>
        <taxon>Bacteria</taxon>
        <taxon>Pseudomonadati</taxon>
        <taxon>Pseudomonadota</taxon>
        <taxon>Gammaproteobacteria</taxon>
        <taxon>Moraxellales</taxon>
        <taxon>Moraxellaceae</taxon>
        <taxon>Alkanindiges</taxon>
    </lineage>
</organism>
<dbReference type="OrthoDB" id="4929513at2"/>
<dbReference type="Pfam" id="PF09234">
    <property type="entry name" value="DUF1963"/>
    <property type="match status" value="1"/>
</dbReference>
<comment type="caution">
    <text evidence="1">The sequence shown here is derived from an EMBL/GenBank/DDBJ whole genome shotgun (WGS) entry which is preliminary data.</text>
</comment>
<gene>
    <name evidence="1" type="ORF">BKE30_11040</name>
</gene>
<dbReference type="EMBL" id="MLCN01000029">
    <property type="protein sequence ID" value="ONG38702.1"/>
    <property type="molecule type" value="Genomic_DNA"/>
</dbReference>
<sequence>MQHIDLSNLPEILKPLEQGIQSSLKSYLAIEAKPAAQLDLWQSKFGGLPYSPLDQPYPVDDEGSPLVLLAQFNFAELPTLENFPDQGILQFYIAADDDLYGADFDQPFKQDSFRVVYFEEVIRDESQLLTDFGFLPQIPDRLTPITGQYALHAVLKQAPVSLSDFSFSRWMLREPYSGDENDQFYEIYNEQFGSTGHKLGGYPFFTQADPREYDQDIQDYILLFQMDSDYSSDVDIMWGDVGVANFFIRPEDLKNRDFSKVLYNWDCS</sequence>
<keyword evidence="2" id="KW-1185">Reference proteome</keyword>
<dbReference type="InterPro" id="IPR035948">
    <property type="entry name" value="YwqG-like_sf"/>
</dbReference>
<dbReference type="STRING" id="1907941.BKE30_11040"/>
<dbReference type="PANTHER" id="PTHR36436:SF6">
    <property type="entry name" value="SLL5081 PROTEIN"/>
    <property type="match status" value="1"/>
</dbReference>
<accession>A0A1S8CS27</accession>
<evidence type="ECO:0000313" key="2">
    <source>
        <dbReference type="Proteomes" id="UP000192132"/>
    </source>
</evidence>
<dbReference type="Gene3D" id="2.30.320.10">
    <property type="entry name" value="YwqG-like"/>
    <property type="match status" value="1"/>
</dbReference>
<dbReference type="InterPro" id="IPR015315">
    <property type="entry name" value="DUF1963"/>
</dbReference>
<protein>
    <recommendedName>
        <fullName evidence="3">DUF1963 domain-containing protein</fullName>
    </recommendedName>
</protein>
<reference evidence="1 2" key="1">
    <citation type="submission" date="2016-10" db="EMBL/GenBank/DDBJ databases">
        <title>Draft Genome sequence of Alkanindiges sp. strain H1.</title>
        <authorList>
            <person name="Subhash Y."/>
            <person name="Lee S."/>
        </authorList>
    </citation>
    <scope>NUCLEOTIDE SEQUENCE [LARGE SCALE GENOMIC DNA]</scope>
    <source>
        <strain evidence="1 2">H1</strain>
    </source>
</reference>
<proteinExistence type="predicted"/>
<dbReference type="SUPFAM" id="SSF103032">
    <property type="entry name" value="Hypothetical protein YwqG"/>
    <property type="match status" value="1"/>
</dbReference>
<evidence type="ECO:0000313" key="1">
    <source>
        <dbReference type="EMBL" id="ONG38702.1"/>
    </source>
</evidence>
<name>A0A1S8CS27_9GAMM</name>